<comment type="catalytic activity">
    <reaction evidence="1 7">
        <text>a ribonucleoside 5'-phosphate + H2O = a ribonucleoside + phosphate</text>
        <dbReference type="Rhea" id="RHEA:12484"/>
        <dbReference type="ChEBI" id="CHEBI:15377"/>
        <dbReference type="ChEBI" id="CHEBI:18254"/>
        <dbReference type="ChEBI" id="CHEBI:43474"/>
        <dbReference type="ChEBI" id="CHEBI:58043"/>
        <dbReference type="EC" id="3.1.3.5"/>
    </reaction>
</comment>
<dbReference type="EMBL" id="BQNZ01000001">
    <property type="protein sequence ID" value="GKH70359.1"/>
    <property type="molecule type" value="Genomic_DNA"/>
</dbReference>
<dbReference type="PANTHER" id="PTHR30457:SF12">
    <property type="entry name" value="5'_3'-NUCLEOTIDASE SURE"/>
    <property type="match status" value="1"/>
</dbReference>
<dbReference type="EC" id="3.1.3.5" evidence="7"/>
<dbReference type="GO" id="GO:0005737">
    <property type="term" value="C:cytoplasm"/>
    <property type="evidence" value="ECO:0007669"/>
    <property type="project" value="UniProtKB-SubCell"/>
</dbReference>
<evidence type="ECO:0000256" key="4">
    <source>
        <dbReference type="ARBA" id="ARBA00022723"/>
    </source>
</evidence>
<dbReference type="Pfam" id="PF01975">
    <property type="entry name" value="SurE"/>
    <property type="match status" value="1"/>
</dbReference>
<comment type="caution">
    <text evidence="9">The sequence shown here is derived from an EMBL/GenBank/DDBJ whole genome shotgun (WGS) entry which is preliminary data.</text>
</comment>
<keyword evidence="6 7" id="KW-0378">Hydrolase</keyword>
<keyword evidence="5 7" id="KW-0547">Nucleotide-binding</keyword>
<evidence type="ECO:0000256" key="1">
    <source>
        <dbReference type="ARBA" id="ARBA00000815"/>
    </source>
</evidence>
<gene>
    <name evidence="7 9" type="primary">surE</name>
    <name evidence="9" type="ORF">CE91St3_02220</name>
</gene>
<dbReference type="RefSeq" id="WP_005634265.1">
    <property type="nucleotide sequence ID" value="NZ_BAABYG010000001.1"/>
</dbReference>
<evidence type="ECO:0000256" key="5">
    <source>
        <dbReference type="ARBA" id="ARBA00022741"/>
    </source>
</evidence>
<dbReference type="GO" id="GO:0000166">
    <property type="term" value="F:nucleotide binding"/>
    <property type="evidence" value="ECO:0007669"/>
    <property type="project" value="UniProtKB-KW"/>
</dbReference>
<comment type="similarity">
    <text evidence="2 7">Belongs to the SurE nucleotidase family.</text>
</comment>
<dbReference type="GO" id="GO:0008254">
    <property type="term" value="F:3'-nucleotidase activity"/>
    <property type="evidence" value="ECO:0007669"/>
    <property type="project" value="TreeGrafter"/>
</dbReference>
<keyword evidence="3 7" id="KW-0963">Cytoplasm</keyword>
<organism evidence="9 10">
    <name type="scientific">Parabacteroides merdae</name>
    <dbReference type="NCBI Taxonomy" id="46503"/>
    <lineage>
        <taxon>Bacteria</taxon>
        <taxon>Pseudomonadati</taxon>
        <taxon>Bacteroidota</taxon>
        <taxon>Bacteroidia</taxon>
        <taxon>Bacteroidales</taxon>
        <taxon>Tannerellaceae</taxon>
        <taxon>Parabacteroides</taxon>
    </lineage>
</organism>
<comment type="cofactor">
    <cofactor evidence="7">
        <name>a divalent metal cation</name>
        <dbReference type="ChEBI" id="CHEBI:60240"/>
    </cofactor>
    <text evidence="7">Binds 1 divalent metal cation per subunit.</text>
</comment>
<dbReference type="PANTHER" id="PTHR30457">
    <property type="entry name" value="5'-NUCLEOTIDASE SURE"/>
    <property type="match status" value="1"/>
</dbReference>
<dbReference type="GeneID" id="49204205"/>
<evidence type="ECO:0000259" key="8">
    <source>
        <dbReference type="Pfam" id="PF01975"/>
    </source>
</evidence>
<dbReference type="Gene3D" id="3.40.1210.10">
    <property type="entry name" value="Survival protein SurE-like phosphatase/nucleotidase"/>
    <property type="match status" value="1"/>
</dbReference>
<dbReference type="Proteomes" id="UP001055114">
    <property type="component" value="Unassembled WGS sequence"/>
</dbReference>
<dbReference type="SUPFAM" id="SSF64167">
    <property type="entry name" value="SurE-like"/>
    <property type="match status" value="1"/>
</dbReference>
<dbReference type="InterPro" id="IPR030048">
    <property type="entry name" value="SurE"/>
</dbReference>
<dbReference type="InterPro" id="IPR036523">
    <property type="entry name" value="SurE-like_sf"/>
</dbReference>
<evidence type="ECO:0000256" key="6">
    <source>
        <dbReference type="ARBA" id="ARBA00022801"/>
    </source>
</evidence>
<dbReference type="GO" id="GO:0004309">
    <property type="term" value="F:exopolyphosphatase activity"/>
    <property type="evidence" value="ECO:0007669"/>
    <property type="project" value="TreeGrafter"/>
</dbReference>
<feature type="domain" description="Survival protein SurE-like phosphatase/nucleotidase" evidence="8">
    <location>
        <begin position="8"/>
        <end position="191"/>
    </location>
</feature>
<evidence type="ECO:0000256" key="2">
    <source>
        <dbReference type="ARBA" id="ARBA00011062"/>
    </source>
</evidence>
<dbReference type="AlphaFoldDB" id="A0AA37K539"/>
<proteinExistence type="inferred from homology"/>
<dbReference type="HAMAP" id="MF_00060">
    <property type="entry name" value="SurE"/>
    <property type="match status" value="1"/>
</dbReference>
<dbReference type="GO" id="GO:0008253">
    <property type="term" value="F:5'-nucleotidase activity"/>
    <property type="evidence" value="ECO:0007669"/>
    <property type="project" value="UniProtKB-UniRule"/>
</dbReference>
<reference evidence="9" key="1">
    <citation type="submission" date="2022-01" db="EMBL/GenBank/DDBJ databases">
        <title>Novel bile acid biosynthetic pathways are enriched in the microbiome of centenarians.</title>
        <authorList>
            <person name="Sato Y."/>
            <person name="Atarashi K."/>
            <person name="Plichta R.D."/>
            <person name="Arai Y."/>
            <person name="Sasajima S."/>
            <person name="Kearney M.S."/>
            <person name="Suda W."/>
            <person name="Takeshita K."/>
            <person name="Sasaki T."/>
            <person name="Okamoto S."/>
            <person name="Skelly N.A."/>
            <person name="Okamura Y."/>
            <person name="Vlamakis H."/>
            <person name="Li Y."/>
            <person name="Tanoue T."/>
            <person name="Takei H."/>
            <person name="Nittono H."/>
            <person name="Narushima S."/>
            <person name="Irie J."/>
            <person name="Itoh H."/>
            <person name="Moriya K."/>
            <person name="Sugiura Y."/>
            <person name="Suematsu M."/>
            <person name="Moritoki N."/>
            <person name="Shibata S."/>
            <person name="Littman R.D."/>
            <person name="Fischbach A.M."/>
            <person name="Uwamino Y."/>
            <person name="Inoue T."/>
            <person name="Honda A."/>
            <person name="Hattori M."/>
            <person name="Murai T."/>
            <person name="Xavier J.R."/>
            <person name="Hirose N."/>
            <person name="Honda K."/>
        </authorList>
    </citation>
    <scope>NUCLEOTIDE SEQUENCE</scope>
    <source>
        <strain evidence="9">CE91-St3</strain>
    </source>
</reference>
<sequence>MMNDRPLILITNDDGVEAKGIKELTECLRDLGDIVVFAPDGPRSGMASAITSLVPIKYTLVRKEKGLTVYSCTGTPVDCVKLAINEVLERKPDLLASGINHGGNHAICIQYSGTMGAAAEGCVFGIPSMGVSLLDHRADADFAESCRLGRMLARRIIKEGLPHGTYLNLNVPNVPNVKGMKVCRQADGRWTNEFKRSENAAGEPVFWLAGAFENAKPIHADNDTLALDSGYASLVPCKIDVTDYDFLAVLKNQLKVES</sequence>
<name>A0AA37K539_9BACT</name>
<protein>
    <recommendedName>
        <fullName evidence="7">5'-nucleotidase SurE</fullName>
        <ecNumber evidence="7">3.1.3.5</ecNumber>
    </recommendedName>
    <alternativeName>
        <fullName evidence="7">Nucleoside 5'-monophosphate phosphohydrolase</fullName>
    </alternativeName>
</protein>
<evidence type="ECO:0000256" key="3">
    <source>
        <dbReference type="ARBA" id="ARBA00022490"/>
    </source>
</evidence>
<dbReference type="InterPro" id="IPR002828">
    <property type="entry name" value="SurE-like_Pase/nucleotidase"/>
</dbReference>
<feature type="binding site" evidence="7">
    <location>
        <position position="100"/>
    </location>
    <ligand>
        <name>a divalent metal cation</name>
        <dbReference type="ChEBI" id="CHEBI:60240"/>
    </ligand>
</feature>
<feature type="binding site" evidence="7">
    <location>
        <position position="14"/>
    </location>
    <ligand>
        <name>a divalent metal cation</name>
        <dbReference type="ChEBI" id="CHEBI:60240"/>
    </ligand>
</feature>
<feature type="binding site" evidence="7">
    <location>
        <position position="44"/>
    </location>
    <ligand>
        <name>a divalent metal cation</name>
        <dbReference type="ChEBI" id="CHEBI:60240"/>
    </ligand>
</feature>
<comment type="subcellular location">
    <subcellularLocation>
        <location evidence="7">Cytoplasm</location>
    </subcellularLocation>
</comment>
<keyword evidence="4 7" id="KW-0479">Metal-binding</keyword>
<dbReference type="NCBIfam" id="NF001492">
    <property type="entry name" value="PRK00346.2-2"/>
    <property type="match status" value="1"/>
</dbReference>
<evidence type="ECO:0000313" key="10">
    <source>
        <dbReference type="Proteomes" id="UP001055114"/>
    </source>
</evidence>
<dbReference type="GO" id="GO:0046872">
    <property type="term" value="F:metal ion binding"/>
    <property type="evidence" value="ECO:0007669"/>
    <property type="project" value="UniProtKB-UniRule"/>
</dbReference>
<evidence type="ECO:0000313" key="9">
    <source>
        <dbReference type="EMBL" id="GKH70359.1"/>
    </source>
</evidence>
<evidence type="ECO:0000256" key="7">
    <source>
        <dbReference type="HAMAP-Rule" id="MF_00060"/>
    </source>
</evidence>
<dbReference type="NCBIfam" id="TIGR00087">
    <property type="entry name" value="surE"/>
    <property type="match status" value="1"/>
</dbReference>
<comment type="function">
    <text evidence="7">Nucleotidase that shows phosphatase activity on nucleoside 5'-monophosphates.</text>
</comment>
<accession>A0AA37K539</accession>
<feature type="binding site" evidence="7">
    <location>
        <position position="13"/>
    </location>
    <ligand>
        <name>a divalent metal cation</name>
        <dbReference type="ChEBI" id="CHEBI:60240"/>
    </ligand>
</feature>